<reference evidence="2" key="1">
    <citation type="journal article" date="2019" name="Int. J. Syst. Evol. Microbiol.">
        <title>The Global Catalogue of Microorganisms (GCM) 10K type strain sequencing project: providing services to taxonomists for standard genome sequencing and annotation.</title>
        <authorList>
            <consortium name="The Broad Institute Genomics Platform"/>
            <consortium name="The Broad Institute Genome Sequencing Center for Infectious Disease"/>
            <person name="Wu L."/>
            <person name="Ma J."/>
        </authorList>
    </citation>
    <scope>NUCLEOTIDE SEQUENCE [LARGE SCALE GENOMIC DNA]</scope>
    <source>
        <strain evidence="2">CECT 8472</strain>
    </source>
</reference>
<dbReference type="Pfam" id="PF13430">
    <property type="entry name" value="DUF4112"/>
    <property type="match status" value="1"/>
</dbReference>
<keyword evidence="2" id="KW-1185">Reference proteome</keyword>
<dbReference type="EMBL" id="JBHSCW010000004">
    <property type="protein sequence ID" value="MFC4351879.1"/>
    <property type="molecule type" value="Genomic_DNA"/>
</dbReference>
<name>A0ABV8ULI7_9PROT</name>
<protein>
    <submittedName>
        <fullName evidence="1">DUF4112 domain-containing protein</fullName>
    </submittedName>
</protein>
<comment type="caution">
    <text evidence="1">The sequence shown here is derived from an EMBL/GenBank/DDBJ whole genome shotgun (WGS) entry which is preliminary data.</text>
</comment>
<dbReference type="RefSeq" id="WP_382422224.1">
    <property type="nucleotide sequence ID" value="NZ_JBHSCW010000004.1"/>
</dbReference>
<sequence length="125" mass="13598">MTSSLEGRSDPATRDERLARLERLADLLDTRWRIPGTGIRFGLDGLASILPLVGDTATACVSAYILWQAADLGASKPLLLRMAANVGLDWTAGSVPLVGTIFDVGFKANQINLRLLRRHLERQNG</sequence>
<gene>
    <name evidence="1" type="ORF">ACFOW6_10030</name>
</gene>
<dbReference type="InterPro" id="IPR025187">
    <property type="entry name" value="DUF4112"/>
</dbReference>
<accession>A0ABV8ULI7</accession>
<evidence type="ECO:0000313" key="2">
    <source>
        <dbReference type="Proteomes" id="UP001595799"/>
    </source>
</evidence>
<proteinExistence type="predicted"/>
<dbReference type="Proteomes" id="UP001595799">
    <property type="component" value="Unassembled WGS sequence"/>
</dbReference>
<evidence type="ECO:0000313" key="1">
    <source>
        <dbReference type="EMBL" id="MFC4351879.1"/>
    </source>
</evidence>
<organism evidence="1 2">
    <name type="scientific">Fodinicurvata halophila</name>
    <dbReference type="NCBI Taxonomy" id="1419723"/>
    <lineage>
        <taxon>Bacteria</taxon>
        <taxon>Pseudomonadati</taxon>
        <taxon>Pseudomonadota</taxon>
        <taxon>Alphaproteobacteria</taxon>
        <taxon>Rhodospirillales</taxon>
        <taxon>Rhodovibrionaceae</taxon>
        <taxon>Fodinicurvata</taxon>
    </lineage>
</organism>
<dbReference type="PANTHER" id="PTHR35519">
    <property type="entry name" value="MEMBRANE PROTEINS"/>
    <property type="match status" value="1"/>
</dbReference>
<dbReference type="PANTHER" id="PTHR35519:SF2">
    <property type="entry name" value="PH DOMAIN PROTEIN"/>
    <property type="match status" value="1"/>
</dbReference>